<dbReference type="Proteomes" id="UP000886501">
    <property type="component" value="Unassembled WGS sequence"/>
</dbReference>
<comment type="caution">
    <text evidence="1">The sequence shown here is derived from an EMBL/GenBank/DDBJ whole genome shotgun (WGS) entry which is preliminary data.</text>
</comment>
<evidence type="ECO:0000313" key="2">
    <source>
        <dbReference type="Proteomes" id="UP000886501"/>
    </source>
</evidence>
<reference evidence="1" key="2">
    <citation type="journal article" date="2020" name="Nat. Commun.">
        <title>Large-scale genome sequencing of mycorrhizal fungi provides insights into the early evolution of symbiotic traits.</title>
        <authorList>
            <person name="Miyauchi S."/>
            <person name="Kiss E."/>
            <person name="Kuo A."/>
            <person name="Drula E."/>
            <person name="Kohler A."/>
            <person name="Sanchez-Garcia M."/>
            <person name="Morin E."/>
            <person name="Andreopoulos B."/>
            <person name="Barry K.W."/>
            <person name="Bonito G."/>
            <person name="Buee M."/>
            <person name="Carver A."/>
            <person name="Chen C."/>
            <person name="Cichocki N."/>
            <person name="Clum A."/>
            <person name="Culley D."/>
            <person name="Crous P.W."/>
            <person name="Fauchery L."/>
            <person name="Girlanda M."/>
            <person name="Hayes R.D."/>
            <person name="Keri Z."/>
            <person name="LaButti K."/>
            <person name="Lipzen A."/>
            <person name="Lombard V."/>
            <person name="Magnuson J."/>
            <person name="Maillard F."/>
            <person name="Murat C."/>
            <person name="Nolan M."/>
            <person name="Ohm R.A."/>
            <person name="Pangilinan J."/>
            <person name="Pereira M.F."/>
            <person name="Perotto S."/>
            <person name="Peter M."/>
            <person name="Pfister S."/>
            <person name="Riley R."/>
            <person name="Sitrit Y."/>
            <person name="Stielow J.B."/>
            <person name="Szollosi G."/>
            <person name="Zifcakova L."/>
            <person name="Stursova M."/>
            <person name="Spatafora J.W."/>
            <person name="Tedersoo L."/>
            <person name="Vaario L.M."/>
            <person name="Yamada A."/>
            <person name="Yan M."/>
            <person name="Wang P."/>
            <person name="Xu J."/>
            <person name="Bruns T."/>
            <person name="Baldrian P."/>
            <person name="Vilgalys R."/>
            <person name="Dunand C."/>
            <person name="Henrissat B."/>
            <person name="Grigoriev I.V."/>
            <person name="Hibbett D."/>
            <person name="Nagy L.G."/>
            <person name="Martin F.M."/>
        </authorList>
    </citation>
    <scope>NUCLEOTIDE SEQUENCE</scope>
    <source>
        <strain evidence="1">P2</strain>
    </source>
</reference>
<gene>
    <name evidence="1" type="ORF">BDM02DRAFT_391716</name>
</gene>
<reference evidence="1" key="1">
    <citation type="submission" date="2019-10" db="EMBL/GenBank/DDBJ databases">
        <authorList>
            <consortium name="DOE Joint Genome Institute"/>
            <person name="Kuo A."/>
            <person name="Miyauchi S."/>
            <person name="Kiss E."/>
            <person name="Drula E."/>
            <person name="Kohler A."/>
            <person name="Sanchez-Garcia M."/>
            <person name="Andreopoulos B."/>
            <person name="Barry K.W."/>
            <person name="Bonito G."/>
            <person name="Buee M."/>
            <person name="Carver A."/>
            <person name="Chen C."/>
            <person name="Cichocki N."/>
            <person name="Clum A."/>
            <person name="Culley D."/>
            <person name="Crous P.W."/>
            <person name="Fauchery L."/>
            <person name="Girlanda M."/>
            <person name="Hayes R."/>
            <person name="Keri Z."/>
            <person name="Labutti K."/>
            <person name="Lipzen A."/>
            <person name="Lombard V."/>
            <person name="Magnuson J."/>
            <person name="Maillard F."/>
            <person name="Morin E."/>
            <person name="Murat C."/>
            <person name="Nolan M."/>
            <person name="Ohm R."/>
            <person name="Pangilinan J."/>
            <person name="Pereira M."/>
            <person name="Perotto S."/>
            <person name="Peter M."/>
            <person name="Riley R."/>
            <person name="Sitrit Y."/>
            <person name="Stielow B."/>
            <person name="Szollosi G."/>
            <person name="Zifcakova L."/>
            <person name="Stursova M."/>
            <person name="Spatafora J.W."/>
            <person name="Tedersoo L."/>
            <person name="Vaario L.-M."/>
            <person name="Yamada A."/>
            <person name="Yan M."/>
            <person name="Wang P."/>
            <person name="Xu J."/>
            <person name="Bruns T."/>
            <person name="Baldrian P."/>
            <person name="Vilgalys R."/>
            <person name="Henrissat B."/>
            <person name="Grigoriev I.V."/>
            <person name="Hibbett D."/>
            <person name="Nagy L.G."/>
            <person name="Martin F.M."/>
        </authorList>
    </citation>
    <scope>NUCLEOTIDE SEQUENCE</scope>
    <source>
        <strain evidence="1">P2</strain>
    </source>
</reference>
<name>A0ACB6Z8S3_THEGA</name>
<organism evidence="1 2">
    <name type="scientific">Thelephora ganbajun</name>
    <name type="common">Ganba fungus</name>
    <dbReference type="NCBI Taxonomy" id="370292"/>
    <lineage>
        <taxon>Eukaryota</taxon>
        <taxon>Fungi</taxon>
        <taxon>Dikarya</taxon>
        <taxon>Basidiomycota</taxon>
        <taxon>Agaricomycotina</taxon>
        <taxon>Agaricomycetes</taxon>
        <taxon>Thelephorales</taxon>
        <taxon>Thelephoraceae</taxon>
        <taxon>Thelephora</taxon>
    </lineage>
</organism>
<sequence>MLISDKQMQCLDVRYSPWLCMSPSDCGTAHPLFHIPIYFLKCPPWSLQISCIPPGCKIKIRLMLILRSVSCPWAYSPTGNETGPKIPTVGRYKFRTGSRGPFFFSLNGHGHRDSVVHHDESYVSWSRGYKHFNRFYPMALIATYLPGENRCRGREADPRNRQ</sequence>
<evidence type="ECO:0000313" key="1">
    <source>
        <dbReference type="EMBL" id="KAF9645877.1"/>
    </source>
</evidence>
<dbReference type="EMBL" id="MU118075">
    <property type="protein sequence ID" value="KAF9645877.1"/>
    <property type="molecule type" value="Genomic_DNA"/>
</dbReference>
<accession>A0ACB6Z8S3</accession>
<protein>
    <submittedName>
        <fullName evidence="1">Uncharacterized protein</fullName>
    </submittedName>
</protein>
<keyword evidence="2" id="KW-1185">Reference proteome</keyword>
<proteinExistence type="predicted"/>